<dbReference type="GO" id="GO:0006123">
    <property type="term" value="P:mitochondrial electron transport, cytochrome c to oxygen"/>
    <property type="evidence" value="ECO:0000318"/>
    <property type="project" value="GO_Central"/>
</dbReference>
<gene>
    <name evidence="7" type="primary">LOC107772633</name>
</gene>
<evidence type="ECO:0000256" key="4">
    <source>
        <dbReference type="ARBA" id="ARBA00023128"/>
    </source>
</evidence>
<dbReference type="RefSeq" id="XP_016447608.1">
    <property type="nucleotide sequence ID" value="XM_016592122.1"/>
</dbReference>
<keyword evidence="6" id="KW-0812">Transmembrane</keyword>
<dbReference type="PANTHER" id="PTHR11504:SF15">
    <property type="entry name" value="CYTOCHROME C OXIDASE SUBUNIT 6A, MITOCHONDRIAL-LIKE ISOFORM X1"/>
    <property type="match status" value="1"/>
</dbReference>
<dbReference type="OrthoDB" id="5947505at2759"/>
<accession>A0A1S3Y5S0</accession>
<keyword evidence="6" id="KW-1133">Transmembrane helix</keyword>
<dbReference type="AlphaFoldDB" id="A0A1S3Y5S0"/>
<dbReference type="InterPro" id="IPR036418">
    <property type="entry name" value="Cyt_c_oxidase_su6a_sf"/>
</dbReference>
<dbReference type="PANTHER" id="PTHR11504">
    <property type="entry name" value="CYTOCHROME C OXIDASE POLYPEPTIDE VIA"/>
    <property type="match status" value="1"/>
</dbReference>
<dbReference type="PaxDb" id="4097-A0A1S3Y5S0"/>
<keyword evidence="4" id="KW-0496">Mitochondrion</keyword>
<comment type="subcellular location">
    <subcellularLocation>
        <location evidence="1">Mitochondrion inner membrane</location>
    </subcellularLocation>
</comment>
<evidence type="ECO:0000256" key="2">
    <source>
        <dbReference type="ARBA" id="ARBA00022792"/>
    </source>
</evidence>
<dbReference type="GO" id="GO:0030234">
    <property type="term" value="F:enzyme regulator activity"/>
    <property type="evidence" value="ECO:0000318"/>
    <property type="project" value="GO_Central"/>
</dbReference>
<proteinExistence type="predicted"/>
<name>A0A1S3Y5S0_TOBAC</name>
<evidence type="ECO:0000256" key="5">
    <source>
        <dbReference type="ARBA" id="ARBA00023136"/>
    </source>
</evidence>
<evidence type="ECO:0000256" key="3">
    <source>
        <dbReference type="ARBA" id="ARBA00022946"/>
    </source>
</evidence>
<dbReference type="SUPFAM" id="SSF81411">
    <property type="entry name" value="Mitochondrial cytochrome c oxidase subunit VIa"/>
    <property type="match status" value="1"/>
</dbReference>
<evidence type="ECO:0000256" key="1">
    <source>
        <dbReference type="ARBA" id="ARBA00004273"/>
    </source>
</evidence>
<keyword evidence="3" id="KW-0809">Transit peptide</keyword>
<reference evidence="7" key="1">
    <citation type="submission" date="2025-08" db="UniProtKB">
        <authorList>
            <consortium name="RefSeq"/>
        </authorList>
    </citation>
    <scope>IDENTIFICATION</scope>
</reference>
<dbReference type="Gene3D" id="4.10.95.10">
    <property type="entry name" value="Cytochrome c oxidase, subunit VIa"/>
    <property type="match status" value="1"/>
</dbReference>
<dbReference type="STRING" id="4097.A0A1S3Y5S0"/>
<feature type="transmembrane region" description="Helical" evidence="6">
    <location>
        <begin position="76"/>
        <end position="104"/>
    </location>
</feature>
<dbReference type="KEGG" id="nta:107772633"/>
<sequence length="132" mass="15015">MASAMIKCSFRSALRGRASHGTPAFKRTFASSAHHDEAREAAKWEKITYVGIITCTILAIVNLSKGHPHHEEPPVSFIYAFLVPPYMSTFSVFFNNMLLSVFPIRMQDLIKMKSEIHIDIMLLNDFTSRLRI</sequence>
<feature type="transmembrane region" description="Helical" evidence="6">
    <location>
        <begin position="47"/>
        <end position="64"/>
    </location>
</feature>
<keyword evidence="5 6" id="KW-0472">Membrane</keyword>
<evidence type="ECO:0000256" key="6">
    <source>
        <dbReference type="SAM" id="Phobius"/>
    </source>
</evidence>
<organism evidence="7">
    <name type="scientific">Nicotiana tabacum</name>
    <name type="common">Common tobacco</name>
    <dbReference type="NCBI Taxonomy" id="4097"/>
    <lineage>
        <taxon>Eukaryota</taxon>
        <taxon>Viridiplantae</taxon>
        <taxon>Streptophyta</taxon>
        <taxon>Embryophyta</taxon>
        <taxon>Tracheophyta</taxon>
        <taxon>Spermatophyta</taxon>
        <taxon>Magnoliopsida</taxon>
        <taxon>eudicotyledons</taxon>
        <taxon>Gunneridae</taxon>
        <taxon>Pentapetalae</taxon>
        <taxon>asterids</taxon>
        <taxon>lamiids</taxon>
        <taxon>Solanales</taxon>
        <taxon>Solanaceae</taxon>
        <taxon>Nicotianoideae</taxon>
        <taxon>Nicotianeae</taxon>
        <taxon>Nicotiana</taxon>
    </lineage>
</organism>
<dbReference type="InterPro" id="IPR001349">
    <property type="entry name" value="Cyt_c_oxidase_su6a"/>
</dbReference>
<evidence type="ECO:0000313" key="7">
    <source>
        <dbReference type="RefSeq" id="XP_016447608.1"/>
    </source>
</evidence>
<dbReference type="GO" id="GO:0005743">
    <property type="term" value="C:mitochondrial inner membrane"/>
    <property type="evidence" value="ECO:0007669"/>
    <property type="project" value="UniProtKB-SubCell"/>
</dbReference>
<keyword evidence="2" id="KW-0999">Mitochondrion inner membrane</keyword>
<protein>
    <submittedName>
        <fullName evidence="7">Cytochrome c oxidase subunit 6a, mitochondrial-like isoform X1</fullName>
    </submittedName>
</protein>